<evidence type="ECO:0000256" key="2">
    <source>
        <dbReference type="SAM" id="SignalP"/>
    </source>
</evidence>
<feature type="region of interest" description="Disordered" evidence="1">
    <location>
        <begin position="50"/>
        <end position="87"/>
    </location>
</feature>
<reference evidence="3 4" key="1">
    <citation type="submission" date="2024-04" db="EMBL/GenBank/DDBJ databases">
        <authorList>
            <person name="Rising A."/>
            <person name="Reimegard J."/>
            <person name="Sonavane S."/>
            <person name="Akerstrom W."/>
            <person name="Nylinder S."/>
            <person name="Hedman E."/>
            <person name="Kallberg Y."/>
        </authorList>
    </citation>
    <scope>NUCLEOTIDE SEQUENCE [LARGE SCALE GENOMIC DNA]</scope>
</reference>
<sequence>MVIKKIPTLLLEILICSLSMMITVTGNNVDLNEDFESPFDFPFLTPGTQTEPISQGSLTSPTSKFITPGNTDRDVYDQIQPSRDPTTPLSRRYVYEILNKNPIPETASTLATTLHAPPPFYQSF</sequence>
<comment type="caution">
    <text evidence="3">The sequence shown here is derived from an EMBL/GenBank/DDBJ whole genome shotgun (WGS) entry which is preliminary data.</text>
</comment>
<evidence type="ECO:0000313" key="3">
    <source>
        <dbReference type="EMBL" id="CAL1297554.1"/>
    </source>
</evidence>
<accession>A0AAV2BPM5</accession>
<gene>
    <name evidence="3" type="ORF">LARSCL_LOCUS20367</name>
</gene>
<keyword evidence="2" id="KW-0732">Signal</keyword>
<feature type="signal peptide" evidence="2">
    <location>
        <begin position="1"/>
        <end position="26"/>
    </location>
</feature>
<organism evidence="3 4">
    <name type="scientific">Larinioides sclopetarius</name>
    <dbReference type="NCBI Taxonomy" id="280406"/>
    <lineage>
        <taxon>Eukaryota</taxon>
        <taxon>Metazoa</taxon>
        <taxon>Ecdysozoa</taxon>
        <taxon>Arthropoda</taxon>
        <taxon>Chelicerata</taxon>
        <taxon>Arachnida</taxon>
        <taxon>Araneae</taxon>
        <taxon>Araneomorphae</taxon>
        <taxon>Entelegynae</taxon>
        <taxon>Araneoidea</taxon>
        <taxon>Araneidae</taxon>
        <taxon>Larinioides</taxon>
    </lineage>
</organism>
<evidence type="ECO:0000256" key="1">
    <source>
        <dbReference type="SAM" id="MobiDB-lite"/>
    </source>
</evidence>
<dbReference type="Proteomes" id="UP001497382">
    <property type="component" value="Unassembled WGS sequence"/>
</dbReference>
<evidence type="ECO:0000313" key="4">
    <source>
        <dbReference type="Proteomes" id="UP001497382"/>
    </source>
</evidence>
<feature type="chain" id="PRO_5043550565" evidence="2">
    <location>
        <begin position="27"/>
        <end position="124"/>
    </location>
</feature>
<dbReference type="EMBL" id="CAXIEN010000430">
    <property type="protein sequence ID" value="CAL1297554.1"/>
    <property type="molecule type" value="Genomic_DNA"/>
</dbReference>
<feature type="compositionally biased region" description="Polar residues" evidence="1">
    <location>
        <begin position="50"/>
        <end position="70"/>
    </location>
</feature>
<name>A0AAV2BPM5_9ARAC</name>
<dbReference type="AlphaFoldDB" id="A0AAV2BPM5"/>
<proteinExistence type="predicted"/>
<protein>
    <submittedName>
        <fullName evidence="3">Uncharacterized protein</fullName>
    </submittedName>
</protein>
<keyword evidence="4" id="KW-1185">Reference proteome</keyword>